<proteinExistence type="inferred from homology"/>
<comment type="function">
    <text evidence="6">Catalyzes a reversible aldol reaction between acetaldehyde and D-glyceraldehyde 3-phosphate to generate 2-deoxy-D-ribose 5-phosphate.</text>
</comment>
<dbReference type="AlphaFoldDB" id="A0A939G209"/>
<evidence type="ECO:0000256" key="4">
    <source>
        <dbReference type="ARBA" id="ARBA00023270"/>
    </source>
</evidence>
<gene>
    <name evidence="6 7" type="primary">deoC</name>
    <name evidence="7" type="ORF">J2I48_01500</name>
</gene>
<dbReference type="SMART" id="SM01133">
    <property type="entry name" value="DeoC"/>
    <property type="match status" value="1"/>
</dbReference>
<comment type="catalytic activity">
    <reaction evidence="5 6">
        <text>2-deoxy-D-ribose 5-phosphate = D-glyceraldehyde 3-phosphate + acetaldehyde</text>
        <dbReference type="Rhea" id="RHEA:12821"/>
        <dbReference type="ChEBI" id="CHEBI:15343"/>
        <dbReference type="ChEBI" id="CHEBI:59776"/>
        <dbReference type="ChEBI" id="CHEBI:62877"/>
        <dbReference type="EC" id="4.1.2.4"/>
    </reaction>
</comment>
<evidence type="ECO:0000313" key="8">
    <source>
        <dbReference type="Proteomes" id="UP000664795"/>
    </source>
</evidence>
<feature type="active site" description="Proton donor/acceptor" evidence="6">
    <location>
        <position position="96"/>
    </location>
</feature>
<dbReference type="InterPro" id="IPR028581">
    <property type="entry name" value="DeoC_typeI"/>
</dbReference>
<comment type="subcellular location">
    <subcellularLocation>
        <location evidence="6">Cytoplasm</location>
    </subcellularLocation>
</comment>
<dbReference type="PANTHER" id="PTHR10889:SF1">
    <property type="entry name" value="DEOXYRIBOSE-PHOSPHATE ALDOLASE"/>
    <property type="match status" value="1"/>
</dbReference>
<name>A0A939G209_9BACT</name>
<evidence type="ECO:0000256" key="3">
    <source>
        <dbReference type="ARBA" id="ARBA00023239"/>
    </source>
</evidence>
<keyword evidence="8" id="KW-1185">Reference proteome</keyword>
<feature type="active site" description="Schiff-base intermediate with acetaldehyde" evidence="6">
    <location>
        <position position="161"/>
    </location>
</feature>
<dbReference type="EC" id="4.1.2.4" evidence="6"/>
<dbReference type="InterPro" id="IPR011343">
    <property type="entry name" value="DeoC"/>
</dbReference>
<accession>A0A939G209</accession>
<dbReference type="PANTHER" id="PTHR10889">
    <property type="entry name" value="DEOXYRIBOSE-PHOSPHATE ALDOLASE"/>
    <property type="match status" value="1"/>
</dbReference>
<comment type="caution">
    <text evidence="7">The sequence shown here is derived from an EMBL/GenBank/DDBJ whole genome shotgun (WGS) entry which is preliminary data.</text>
</comment>
<dbReference type="GO" id="GO:0004139">
    <property type="term" value="F:deoxyribose-phosphate aldolase activity"/>
    <property type="evidence" value="ECO:0007669"/>
    <property type="project" value="UniProtKB-UniRule"/>
</dbReference>
<dbReference type="InterPro" id="IPR013785">
    <property type="entry name" value="Aldolase_TIM"/>
</dbReference>
<dbReference type="PIRSF" id="PIRSF001357">
    <property type="entry name" value="DeoC"/>
    <property type="match status" value="1"/>
</dbReference>
<dbReference type="InterPro" id="IPR002915">
    <property type="entry name" value="DeoC/FbaB/LacD_aldolase"/>
</dbReference>
<dbReference type="GO" id="GO:0009264">
    <property type="term" value="P:deoxyribonucleotide catabolic process"/>
    <property type="evidence" value="ECO:0007669"/>
    <property type="project" value="UniProtKB-UniRule"/>
</dbReference>
<keyword evidence="3 6" id="KW-0456">Lyase</keyword>
<evidence type="ECO:0000256" key="2">
    <source>
        <dbReference type="ARBA" id="ARBA00022490"/>
    </source>
</evidence>
<dbReference type="RefSeq" id="WP_207333605.1">
    <property type="nucleotide sequence ID" value="NZ_JAFMYU010000001.1"/>
</dbReference>
<dbReference type="NCBIfam" id="TIGR00126">
    <property type="entry name" value="deoC"/>
    <property type="match status" value="1"/>
</dbReference>
<sequence length="261" mass="27896">MPNTTLIREIAKMIDHSLLHPTMTDAELRDGCAVALKYDVASVCIKPYAVPMAAELLAGSDVLVGTVIGFPAGNSTTAIKVAETIQACRDGAVEIDMVVNIGKVLSEDWDYVRDEIRVIHDACLAHGAILKVIFENDYLPDNKYIIKLCQLCTEVGAEFVKTSTGYGFVKGADGKYNYEGATIPQLQVMLDNVGTGPGAVQVQVKAAGGIRTLDGLLQVKAMGVTRLGASATAVIMEDAYRRFGAVAHDVPMTDIQEGKGY</sequence>
<evidence type="ECO:0000256" key="1">
    <source>
        <dbReference type="ARBA" id="ARBA00010936"/>
    </source>
</evidence>
<dbReference type="HAMAP" id="MF_00114">
    <property type="entry name" value="DeoC_type1"/>
    <property type="match status" value="1"/>
</dbReference>
<dbReference type="Proteomes" id="UP000664795">
    <property type="component" value="Unassembled WGS sequence"/>
</dbReference>
<dbReference type="CDD" id="cd00959">
    <property type="entry name" value="DeoC"/>
    <property type="match status" value="1"/>
</dbReference>
<evidence type="ECO:0000313" key="7">
    <source>
        <dbReference type="EMBL" id="MBO0929645.1"/>
    </source>
</evidence>
<organism evidence="7 8">
    <name type="scientific">Fibrella aquatilis</name>
    <dbReference type="NCBI Taxonomy" id="2817059"/>
    <lineage>
        <taxon>Bacteria</taxon>
        <taxon>Pseudomonadati</taxon>
        <taxon>Bacteroidota</taxon>
        <taxon>Cytophagia</taxon>
        <taxon>Cytophagales</taxon>
        <taxon>Spirosomataceae</taxon>
        <taxon>Fibrella</taxon>
    </lineage>
</organism>
<protein>
    <recommendedName>
        <fullName evidence="6">Deoxyribose-phosphate aldolase</fullName>
        <shortName evidence="6">DERA</shortName>
        <ecNumber evidence="6">4.1.2.4</ecNumber>
    </recommendedName>
    <alternativeName>
        <fullName evidence="6">2-deoxy-D-ribose 5-phosphate aldolase</fullName>
    </alternativeName>
    <alternativeName>
        <fullName evidence="6">Phosphodeoxyriboaldolase</fullName>
        <shortName evidence="6">Deoxyriboaldolase</shortName>
    </alternativeName>
</protein>
<evidence type="ECO:0000256" key="6">
    <source>
        <dbReference type="HAMAP-Rule" id="MF_00114"/>
    </source>
</evidence>
<dbReference type="GO" id="GO:0006018">
    <property type="term" value="P:2-deoxyribose 1-phosphate catabolic process"/>
    <property type="evidence" value="ECO:0007669"/>
    <property type="project" value="UniProtKB-UniRule"/>
</dbReference>
<dbReference type="Gene3D" id="3.20.20.70">
    <property type="entry name" value="Aldolase class I"/>
    <property type="match status" value="1"/>
</dbReference>
<evidence type="ECO:0000256" key="5">
    <source>
        <dbReference type="ARBA" id="ARBA00048791"/>
    </source>
</evidence>
<keyword evidence="4 6" id="KW-0704">Schiff base</keyword>
<comment type="similarity">
    <text evidence="1 6">Belongs to the DeoC/FbaB aldolase family. DeoC type 1 subfamily.</text>
</comment>
<comment type="pathway">
    <text evidence="6">Carbohydrate degradation; 2-deoxy-D-ribose 1-phosphate degradation; D-glyceraldehyde 3-phosphate and acetaldehyde from 2-deoxy-alpha-D-ribose 1-phosphate: step 2/2.</text>
</comment>
<feature type="active site" description="Proton donor/acceptor" evidence="6">
    <location>
        <position position="205"/>
    </location>
</feature>
<dbReference type="Pfam" id="PF01791">
    <property type="entry name" value="DeoC"/>
    <property type="match status" value="1"/>
</dbReference>
<dbReference type="GO" id="GO:0005737">
    <property type="term" value="C:cytoplasm"/>
    <property type="evidence" value="ECO:0007669"/>
    <property type="project" value="UniProtKB-SubCell"/>
</dbReference>
<keyword evidence="2 6" id="KW-0963">Cytoplasm</keyword>
<dbReference type="EMBL" id="JAFMYU010000001">
    <property type="protein sequence ID" value="MBO0929645.1"/>
    <property type="molecule type" value="Genomic_DNA"/>
</dbReference>
<reference evidence="7 8" key="1">
    <citation type="submission" date="2021-03" db="EMBL/GenBank/DDBJ databases">
        <title>Fibrella sp. HMF5036 genome sequencing and assembly.</title>
        <authorList>
            <person name="Kang H."/>
            <person name="Kim H."/>
            <person name="Bae S."/>
            <person name="Joh K."/>
        </authorList>
    </citation>
    <scope>NUCLEOTIDE SEQUENCE [LARGE SCALE GENOMIC DNA]</scope>
    <source>
        <strain evidence="7 8">HMF5036</strain>
    </source>
</reference>
<dbReference type="GO" id="GO:0016052">
    <property type="term" value="P:carbohydrate catabolic process"/>
    <property type="evidence" value="ECO:0007669"/>
    <property type="project" value="TreeGrafter"/>
</dbReference>
<dbReference type="SUPFAM" id="SSF51569">
    <property type="entry name" value="Aldolase"/>
    <property type="match status" value="1"/>
</dbReference>